<dbReference type="KEGG" id="ras:RAS_03440"/>
<protein>
    <submittedName>
        <fullName evidence="1">Uncharacterized protein</fullName>
    </submittedName>
</protein>
<gene>
    <name evidence="1" type="ORF">RAS_03440</name>
</gene>
<reference evidence="1 2" key="1">
    <citation type="submission" date="2019-04" db="EMBL/GenBank/DDBJ databases">
        <title>Draft genome sequence of Rickettsia asiatica Maytaro1284.</title>
        <authorList>
            <person name="Thu M."/>
            <person name="Qiu Y."/>
            <person name="Nakao R."/>
        </authorList>
    </citation>
    <scope>NUCLEOTIDE SEQUENCE [LARGE SCALE GENOMIC DNA]</scope>
    <source>
        <strain evidence="1 2">Maytaro1284</strain>
    </source>
</reference>
<dbReference type="EMBL" id="AP019563">
    <property type="protein sequence ID" value="BBJ31235.1"/>
    <property type="molecule type" value="Genomic_DNA"/>
</dbReference>
<organism evidence="1 2">
    <name type="scientific">Rickettsia asiatica</name>
    <dbReference type="NCBI Taxonomy" id="238800"/>
    <lineage>
        <taxon>Bacteria</taxon>
        <taxon>Pseudomonadati</taxon>
        <taxon>Pseudomonadota</taxon>
        <taxon>Alphaproteobacteria</taxon>
        <taxon>Rickettsiales</taxon>
        <taxon>Rickettsiaceae</taxon>
        <taxon>Rickettsieae</taxon>
        <taxon>Rickettsia</taxon>
        <taxon>spotted fever group</taxon>
    </lineage>
</organism>
<evidence type="ECO:0000313" key="2">
    <source>
        <dbReference type="Proteomes" id="UP000321183"/>
    </source>
</evidence>
<keyword evidence="2" id="KW-1185">Reference proteome</keyword>
<accession>A0A510G965</accession>
<dbReference type="RefSeq" id="WP_147141799.1">
    <property type="nucleotide sequence ID" value="NZ_AP019563.1"/>
</dbReference>
<name>A0A510G965_9RICK</name>
<dbReference type="Proteomes" id="UP000321183">
    <property type="component" value="Chromosome"/>
</dbReference>
<dbReference type="AlphaFoldDB" id="A0A510G965"/>
<evidence type="ECO:0000313" key="1">
    <source>
        <dbReference type="EMBL" id="BBJ31235.1"/>
    </source>
</evidence>
<sequence length="217" mass="25857">MDTIKIEKLTNYYFNIFKIALYIRSIAPLYDISFTEEIFSWSEPNFRYNQIDNLDTIIMKNDNIAIKGNFYTPLGQYKLFGSLSYTMESHITEFNNHLKTKFGIIELKPQGERHGQYGTYAFTKDCDGNTLSVPQDYTKHLKNSSTEGYTDSESQEIWKEIKPKIVELNNDFENRMNKFKNAINKDNYEPMLTYLLTPNYYNKQHFLIHLIYLYWMK</sequence>
<proteinExistence type="predicted"/>